<dbReference type="Gene3D" id="2.40.50.90">
    <property type="match status" value="1"/>
</dbReference>
<dbReference type="InterPro" id="IPR036612">
    <property type="entry name" value="KH_dom_type_1_sf"/>
</dbReference>
<evidence type="ECO:0000256" key="3">
    <source>
        <dbReference type="SAM" id="Phobius"/>
    </source>
</evidence>
<dbReference type="InterPro" id="IPR004087">
    <property type="entry name" value="KH_dom"/>
</dbReference>
<dbReference type="PANTHER" id="PTHR22948:SF65">
    <property type="entry name" value="A-KINASE ANCHORING PROTEIN 1"/>
    <property type="match status" value="1"/>
</dbReference>
<feature type="domain" description="K Homology" evidence="4">
    <location>
        <begin position="261"/>
        <end position="331"/>
    </location>
</feature>
<evidence type="ECO:0000313" key="5">
    <source>
        <dbReference type="EMBL" id="CAL1688069.1"/>
    </source>
</evidence>
<dbReference type="SUPFAM" id="SSF54791">
    <property type="entry name" value="Eukaryotic type KH-domain (KH-domain type I)"/>
    <property type="match status" value="1"/>
</dbReference>
<dbReference type="Pfam" id="PF00013">
    <property type="entry name" value="KH_1"/>
    <property type="match status" value="1"/>
</dbReference>
<sequence length="570" mass="64078">MNSPIRVQLAKWTVPAVAFVVAFFWYKRRRIDRAEDQWNDTGGIAKLNHKEKAVPNDTKEVDTSCNNCSGVQEEISQSSIGCCYTPREKSSRVPRKVSESMDIPIKKSTSQSSFCSSSQMRCTETDTMSKMDVQLGGNPNASYFEMIARSQSVPCESDSTAVNNTAEIFQTVVDKKEQILHRETEPQKYTADEYHEGDKQQAEVHTIETQGQEADERDSANHSPVSGVLEGSVTDEARSEGSTTDSGKGGSINGCRKDNTVPSIYDFAIPQHLVGRLIGRHGSFLQSIRTKADVSIYVNDHPCDGDHKICSIRGSVERINVALKMIRQKFPEKRFPEVTLEEISTIPEVNEEVPCNIPLIRSLSLIGSVSNDVYVSHIVKPNWLFVQLSTHPSFHLLESLEESMTCWYNNTELPPSDVFNKGDYVAVNWNERWVRGYIEKLDPSGEKNIVRLVDHGGYWVLNNSQFKPLMMDYLSSLPFQAIEIFIAYIQPKNGEWSTEAYNSAYLLCKSNGIGQAVIEYHIDDNIYTNIYFTVQNYGLISLAEDLLLKGHAEHVAGEHTKLETLESICT</sequence>
<protein>
    <recommendedName>
        <fullName evidence="4">K Homology domain-containing protein</fullName>
    </recommendedName>
</protein>
<feature type="compositionally biased region" description="Basic and acidic residues" evidence="2">
    <location>
        <begin position="186"/>
        <end position="206"/>
    </location>
</feature>
<evidence type="ECO:0000259" key="4">
    <source>
        <dbReference type="SMART" id="SM00322"/>
    </source>
</evidence>
<evidence type="ECO:0000313" key="6">
    <source>
        <dbReference type="Proteomes" id="UP001497644"/>
    </source>
</evidence>
<dbReference type="EMBL" id="OZ034831">
    <property type="protein sequence ID" value="CAL1688069.1"/>
    <property type="molecule type" value="Genomic_DNA"/>
</dbReference>
<keyword evidence="6" id="KW-1185">Reference proteome</keyword>
<dbReference type="InterPro" id="IPR050621">
    <property type="entry name" value="Tudor_domain_containing"/>
</dbReference>
<reference evidence="5" key="1">
    <citation type="submission" date="2024-04" db="EMBL/GenBank/DDBJ databases">
        <authorList>
            <consortium name="Molecular Ecology Group"/>
        </authorList>
    </citation>
    <scope>NUCLEOTIDE SEQUENCE</scope>
</reference>
<dbReference type="InterPro" id="IPR035437">
    <property type="entry name" value="SNase_OB-fold_sf"/>
</dbReference>
<dbReference type="CDD" id="cd22395">
    <property type="entry name" value="KH-I_AKAP1"/>
    <property type="match status" value="1"/>
</dbReference>
<dbReference type="PANTHER" id="PTHR22948">
    <property type="entry name" value="TUDOR DOMAIN CONTAINING PROTEIN"/>
    <property type="match status" value="1"/>
</dbReference>
<dbReference type="Proteomes" id="UP001497644">
    <property type="component" value="Chromosome 8"/>
</dbReference>
<dbReference type="Gene3D" id="3.30.1370.10">
    <property type="entry name" value="K Homology domain, type 1"/>
    <property type="match status" value="1"/>
</dbReference>
<proteinExistence type="predicted"/>
<dbReference type="GO" id="GO:0010468">
    <property type="term" value="P:regulation of gene expression"/>
    <property type="evidence" value="ECO:0007669"/>
    <property type="project" value="UniProtKB-ARBA"/>
</dbReference>
<dbReference type="GO" id="GO:0003723">
    <property type="term" value="F:RNA binding"/>
    <property type="evidence" value="ECO:0007669"/>
    <property type="project" value="UniProtKB-UniRule"/>
</dbReference>
<evidence type="ECO:0000256" key="2">
    <source>
        <dbReference type="SAM" id="MobiDB-lite"/>
    </source>
</evidence>
<keyword evidence="3" id="KW-1133">Transmembrane helix</keyword>
<dbReference type="Gene3D" id="2.30.30.140">
    <property type="match status" value="1"/>
</dbReference>
<feature type="region of interest" description="Disordered" evidence="2">
    <location>
        <begin position="186"/>
        <end position="255"/>
    </location>
</feature>
<dbReference type="GO" id="GO:0005739">
    <property type="term" value="C:mitochondrion"/>
    <property type="evidence" value="ECO:0007669"/>
    <property type="project" value="UniProtKB-ARBA"/>
</dbReference>
<dbReference type="AlphaFoldDB" id="A0AAV2P911"/>
<keyword evidence="3" id="KW-0472">Membrane</keyword>
<dbReference type="InterPro" id="IPR047368">
    <property type="entry name" value="KH-I_AKAP1"/>
</dbReference>
<dbReference type="Pfam" id="PF00567">
    <property type="entry name" value="TUDOR"/>
    <property type="match status" value="1"/>
</dbReference>
<dbReference type="SUPFAM" id="SSF63748">
    <property type="entry name" value="Tudor/PWWP/MBT"/>
    <property type="match status" value="1"/>
</dbReference>
<gene>
    <name evidence="5" type="ORF">LPLAT_LOCUS13206</name>
</gene>
<accession>A0AAV2P911</accession>
<dbReference type="SMART" id="SM00322">
    <property type="entry name" value="KH"/>
    <property type="match status" value="1"/>
</dbReference>
<dbReference type="InterPro" id="IPR002999">
    <property type="entry name" value="Tudor"/>
</dbReference>
<keyword evidence="3" id="KW-0812">Transmembrane</keyword>
<keyword evidence="1" id="KW-0694">RNA-binding</keyword>
<dbReference type="InterPro" id="IPR004088">
    <property type="entry name" value="KH_dom_type_1"/>
</dbReference>
<evidence type="ECO:0000256" key="1">
    <source>
        <dbReference type="PROSITE-ProRule" id="PRU00117"/>
    </source>
</evidence>
<dbReference type="PROSITE" id="PS50084">
    <property type="entry name" value="KH_TYPE_1"/>
    <property type="match status" value="1"/>
</dbReference>
<organism evidence="5 6">
    <name type="scientific">Lasius platythorax</name>
    <dbReference type="NCBI Taxonomy" id="488582"/>
    <lineage>
        <taxon>Eukaryota</taxon>
        <taxon>Metazoa</taxon>
        <taxon>Ecdysozoa</taxon>
        <taxon>Arthropoda</taxon>
        <taxon>Hexapoda</taxon>
        <taxon>Insecta</taxon>
        <taxon>Pterygota</taxon>
        <taxon>Neoptera</taxon>
        <taxon>Endopterygota</taxon>
        <taxon>Hymenoptera</taxon>
        <taxon>Apocrita</taxon>
        <taxon>Aculeata</taxon>
        <taxon>Formicoidea</taxon>
        <taxon>Formicidae</taxon>
        <taxon>Formicinae</taxon>
        <taxon>Lasius</taxon>
        <taxon>Lasius</taxon>
    </lineage>
</organism>
<feature type="transmembrane region" description="Helical" evidence="3">
    <location>
        <begin position="9"/>
        <end position="26"/>
    </location>
</feature>
<name>A0AAV2P911_9HYME</name>